<name>A0ABV1UD90_9ACTN</name>
<gene>
    <name evidence="1" type="ORF">ABT272_28760</name>
</gene>
<evidence type="ECO:0000313" key="1">
    <source>
        <dbReference type="EMBL" id="MER6431686.1"/>
    </source>
</evidence>
<accession>A0ABV1UD90</accession>
<protein>
    <submittedName>
        <fullName evidence="1">Uncharacterized protein</fullName>
    </submittedName>
</protein>
<proteinExistence type="predicted"/>
<dbReference type="RefSeq" id="WP_352064723.1">
    <property type="nucleotide sequence ID" value="NZ_JBEPAZ010000031.1"/>
</dbReference>
<dbReference type="Proteomes" id="UP001470023">
    <property type="component" value="Unassembled WGS sequence"/>
</dbReference>
<keyword evidence="2" id="KW-1185">Reference proteome</keyword>
<dbReference type="EMBL" id="JBEPAZ010000031">
    <property type="protein sequence ID" value="MER6431686.1"/>
    <property type="molecule type" value="Genomic_DNA"/>
</dbReference>
<evidence type="ECO:0000313" key="2">
    <source>
        <dbReference type="Proteomes" id="UP001470023"/>
    </source>
</evidence>
<reference evidence="1 2" key="1">
    <citation type="submission" date="2024-06" db="EMBL/GenBank/DDBJ databases">
        <title>The Natural Products Discovery Center: Release of the First 8490 Sequenced Strains for Exploring Actinobacteria Biosynthetic Diversity.</title>
        <authorList>
            <person name="Kalkreuter E."/>
            <person name="Kautsar S.A."/>
            <person name="Yang D."/>
            <person name="Bader C.D."/>
            <person name="Teijaro C.N."/>
            <person name="Fluegel L."/>
            <person name="Davis C.M."/>
            <person name="Simpson J.R."/>
            <person name="Lauterbach L."/>
            <person name="Steele A.D."/>
            <person name="Gui C."/>
            <person name="Meng S."/>
            <person name="Li G."/>
            <person name="Viehrig K."/>
            <person name="Ye F."/>
            <person name="Su P."/>
            <person name="Kiefer A.F."/>
            <person name="Nichols A."/>
            <person name="Cepeda A.J."/>
            <person name="Yan W."/>
            <person name="Fan B."/>
            <person name="Jiang Y."/>
            <person name="Adhikari A."/>
            <person name="Zheng C.-J."/>
            <person name="Schuster L."/>
            <person name="Cowan T.M."/>
            <person name="Smanski M.J."/>
            <person name="Chevrette M.G."/>
            <person name="De Carvalho L.P.S."/>
            <person name="Shen B."/>
        </authorList>
    </citation>
    <scope>NUCLEOTIDE SEQUENCE [LARGE SCALE GENOMIC DNA]</scope>
    <source>
        <strain evidence="1 2">NPDC001166</strain>
    </source>
</reference>
<sequence length="118" mass="12909">MLRSPTAVDHSKTRPEVQAFVAAGPLPDWDADEEEIDRRVTQLEAISAPVTPDEAQALAACFGPDDCYGVAWSLLHLIETSPGPVPTITPPGPDVDDWHHTLWNRWGIHGLIDEGLTH</sequence>
<comment type="caution">
    <text evidence="1">The sequence shown here is derived from an EMBL/GenBank/DDBJ whole genome shotgun (WGS) entry which is preliminary data.</text>
</comment>
<organism evidence="1 2">
    <name type="scientific">Streptomyces sp. 900105245</name>
    <dbReference type="NCBI Taxonomy" id="3154379"/>
    <lineage>
        <taxon>Bacteria</taxon>
        <taxon>Bacillati</taxon>
        <taxon>Actinomycetota</taxon>
        <taxon>Actinomycetes</taxon>
        <taxon>Kitasatosporales</taxon>
        <taxon>Streptomycetaceae</taxon>
        <taxon>Streptomyces</taxon>
    </lineage>
</organism>